<dbReference type="Gene3D" id="1.20.5.110">
    <property type="match status" value="1"/>
</dbReference>
<dbReference type="Pfam" id="PF04102">
    <property type="entry name" value="SlyX"/>
    <property type="match status" value="1"/>
</dbReference>
<gene>
    <name evidence="2" type="ORF">GT409_04595</name>
</gene>
<name>A0A6P1MB20_9BACT</name>
<reference evidence="2 3" key="1">
    <citation type="submission" date="2020-01" db="EMBL/GenBank/DDBJ databases">
        <title>Ponticoccus aerotolerans gen. nov., sp. nov., an anaerobic bacterium and proposal of Ponticoccusceae fam. nov., Ponticoccusles ord. nov. and Ponticoccuse classis nov. in the phylum Kiritimatiellaeota.</title>
        <authorList>
            <person name="Zhou L.Y."/>
            <person name="Du Z.J."/>
        </authorList>
    </citation>
    <scope>NUCLEOTIDE SEQUENCE [LARGE SCALE GENOMIC DNA]</scope>
    <source>
        <strain evidence="2 3">S-5007</strain>
    </source>
</reference>
<evidence type="ECO:0000256" key="1">
    <source>
        <dbReference type="SAM" id="Coils"/>
    </source>
</evidence>
<feature type="coiled-coil region" evidence="1">
    <location>
        <begin position="19"/>
        <end position="53"/>
    </location>
</feature>
<accession>A0A6P1MB20</accession>
<dbReference type="EMBL" id="CP047593">
    <property type="protein sequence ID" value="QHI68756.1"/>
    <property type="molecule type" value="Genomic_DNA"/>
</dbReference>
<keyword evidence="1" id="KW-0175">Coiled coil</keyword>
<proteinExistence type="predicted"/>
<dbReference type="AlphaFoldDB" id="A0A6P1MB20"/>
<evidence type="ECO:0000313" key="3">
    <source>
        <dbReference type="Proteomes" id="UP000464954"/>
    </source>
</evidence>
<dbReference type="Proteomes" id="UP000464954">
    <property type="component" value="Chromosome"/>
</dbReference>
<protein>
    <submittedName>
        <fullName evidence="2">SlyX protein</fullName>
    </submittedName>
</protein>
<dbReference type="InterPro" id="IPR007236">
    <property type="entry name" value="SlyX"/>
</dbReference>
<organism evidence="2 3">
    <name type="scientific">Tichowtungia aerotolerans</name>
    <dbReference type="NCBI Taxonomy" id="2697043"/>
    <lineage>
        <taxon>Bacteria</taxon>
        <taxon>Pseudomonadati</taxon>
        <taxon>Kiritimatiellota</taxon>
        <taxon>Tichowtungiia</taxon>
        <taxon>Tichowtungiales</taxon>
        <taxon>Tichowtungiaceae</taxon>
        <taxon>Tichowtungia</taxon>
    </lineage>
</organism>
<sequence length="63" mass="7456">MEDRLTRLEELYSNQTHTIEQMSLEMFQQQREIAALKQQIEALEEKLENSGTEIGGHERPPHY</sequence>
<keyword evidence="3" id="KW-1185">Reference proteome</keyword>
<dbReference type="RefSeq" id="WP_160627377.1">
    <property type="nucleotide sequence ID" value="NZ_CP047593.1"/>
</dbReference>
<dbReference type="KEGG" id="taer:GT409_04595"/>
<evidence type="ECO:0000313" key="2">
    <source>
        <dbReference type="EMBL" id="QHI68756.1"/>
    </source>
</evidence>